<evidence type="ECO:0000313" key="2">
    <source>
        <dbReference type="EnsemblMetazoa" id="CJA26434.1"/>
    </source>
</evidence>
<sequence>MRKHRKCASKIGSAHISNPGHRGCESVTSGARSLRETYERQRAVVLHALLSSGLYEPEEEVDEDEEEGAGFIGTIFY</sequence>
<reference evidence="3" key="1">
    <citation type="submission" date="2010-08" db="EMBL/GenBank/DDBJ databases">
        <authorList>
            <consortium name="Caenorhabditis japonica Sequencing Consortium"/>
            <person name="Wilson R.K."/>
        </authorList>
    </citation>
    <scope>NUCLEOTIDE SEQUENCE [LARGE SCALE GENOMIC DNA]</scope>
    <source>
        <strain evidence="3">DF5081</strain>
    </source>
</reference>
<proteinExistence type="predicted"/>
<keyword evidence="3" id="KW-1185">Reference proteome</keyword>
<dbReference type="EnsemblMetazoa" id="CJA26434.1">
    <property type="protein sequence ID" value="CJA26434.1"/>
    <property type="gene ID" value="WBGene00182006"/>
</dbReference>
<reference evidence="2" key="2">
    <citation type="submission" date="2022-06" db="UniProtKB">
        <authorList>
            <consortium name="EnsemblMetazoa"/>
        </authorList>
    </citation>
    <scope>IDENTIFICATION</scope>
    <source>
        <strain evidence="2">DF5081</strain>
    </source>
</reference>
<accession>A0A8R1IC18</accession>
<organism evidence="2 3">
    <name type="scientific">Caenorhabditis japonica</name>
    <dbReference type="NCBI Taxonomy" id="281687"/>
    <lineage>
        <taxon>Eukaryota</taxon>
        <taxon>Metazoa</taxon>
        <taxon>Ecdysozoa</taxon>
        <taxon>Nematoda</taxon>
        <taxon>Chromadorea</taxon>
        <taxon>Rhabditida</taxon>
        <taxon>Rhabditina</taxon>
        <taxon>Rhabditomorpha</taxon>
        <taxon>Rhabditoidea</taxon>
        <taxon>Rhabditidae</taxon>
        <taxon>Peloderinae</taxon>
        <taxon>Caenorhabditis</taxon>
    </lineage>
</organism>
<protein>
    <submittedName>
        <fullName evidence="2">Uncharacterized protein</fullName>
    </submittedName>
</protein>
<name>A0A8R1IC18_CAEJA</name>
<feature type="region of interest" description="Disordered" evidence="1">
    <location>
        <begin position="1"/>
        <end position="24"/>
    </location>
</feature>
<evidence type="ECO:0000313" key="3">
    <source>
        <dbReference type="Proteomes" id="UP000005237"/>
    </source>
</evidence>
<dbReference type="Proteomes" id="UP000005237">
    <property type="component" value="Unassembled WGS sequence"/>
</dbReference>
<dbReference type="AlphaFoldDB" id="A0A8R1IC18"/>
<evidence type="ECO:0000256" key="1">
    <source>
        <dbReference type="SAM" id="MobiDB-lite"/>
    </source>
</evidence>